<dbReference type="InterPro" id="IPR029058">
    <property type="entry name" value="AB_hydrolase_fold"/>
</dbReference>
<feature type="transmembrane region" description="Helical" evidence="1">
    <location>
        <begin position="69"/>
        <end position="86"/>
    </location>
</feature>
<keyword evidence="1" id="KW-0812">Transmembrane</keyword>
<dbReference type="EMBL" id="BRYA01000089">
    <property type="protein sequence ID" value="GMI38663.1"/>
    <property type="molecule type" value="Genomic_DNA"/>
</dbReference>
<evidence type="ECO:0000256" key="1">
    <source>
        <dbReference type="SAM" id="Phobius"/>
    </source>
</evidence>
<dbReference type="PANTHER" id="PTHR37471">
    <property type="entry name" value="UNNAMED PRODUCT"/>
    <property type="match status" value="1"/>
</dbReference>
<keyword evidence="3" id="KW-1185">Reference proteome</keyword>
<evidence type="ECO:0008006" key="4">
    <source>
        <dbReference type="Google" id="ProtNLM"/>
    </source>
</evidence>
<feature type="transmembrane region" description="Helical" evidence="1">
    <location>
        <begin position="34"/>
        <end position="57"/>
    </location>
</feature>
<keyword evidence="1" id="KW-1133">Transmembrane helix</keyword>
<comment type="caution">
    <text evidence="2">The sequence shown here is derived from an EMBL/GenBank/DDBJ whole genome shotgun (WGS) entry which is preliminary data.</text>
</comment>
<dbReference type="OrthoDB" id="6431331at2759"/>
<sequence>MGKRFSSSTPPLPPSSQLLKWFIYDDWWCNPVGWLVHMVMIWPIKAILPLTCLGLVWRVFNDARIGLNLWNIHAALELSFFIWYLYHKNALNAAKATSDEYEYVLDRQKFNPEATLEENIRFYDDLLRGVGDKYTLRREEIVKWFCDAKGNKPGKLEEVRETDIKSWLAWAFFRKDYYRRAEEVEEECGEELGRMVRMVEGWINYKFLPGRSQDVTPIRLSLDDIRSVPHPLIHYVVTHFGCVSAASLCFKMRGFTNKTVGGVDFWIKEAQKGEGDSGPAIVVISGIGIGLVAYMKMIDSLLETYPERKFILSDLPEYSMRLTLEVNIVTPRDRASALAAIIGEGGAHVIAHSLGSVVISWLIRLAPEHIVRGCTFIDPVCFFLFNSSVAANFCYRTPRTPLDCLVSYFVGKELYVSNALHRHFRWDLNALRPQMLDGIPTAVILADHDHFVPSFAIERVLAANAKHVRVTTLKDHSHSQFCVVPSSTAKIIEEIKIVDKEMNLKVEGIAGGKKIVRVRSRSVKRRMN</sequence>
<dbReference type="PANTHER" id="PTHR37471:SF1">
    <property type="entry name" value="AB HYDROLASE-1 DOMAIN-CONTAINING PROTEIN"/>
    <property type="match status" value="1"/>
</dbReference>
<protein>
    <recommendedName>
        <fullName evidence="4">AB hydrolase-1 domain-containing protein</fullName>
    </recommendedName>
</protein>
<dbReference type="Proteomes" id="UP001165065">
    <property type="component" value="Unassembled WGS sequence"/>
</dbReference>
<name>A0A9W7GA21_9STRA</name>
<dbReference type="Gene3D" id="3.40.50.1820">
    <property type="entry name" value="alpha/beta hydrolase"/>
    <property type="match status" value="1"/>
</dbReference>
<keyword evidence="1" id="KW-0472">Membrane</keyword>
<reference evidence="3" key="1">
    <citation type="journal article" date="2023" name="Commun. Biol.">
        <title>Genome analysis of Parmales, the sister group of diatoms, reveals the evolutionary specialization of diatoms from phago-mixotrophs to photoautotrophs.</title>
        <authorList>
            <person name="Ban H."/>
            <person name="Sato S."/>
            <person name="Yoshikawa S."/>
            <person name="Yamada K."/>
            <person name="Nakamura Y."/>
            <person name="Ichinomiya M."/>
            <person name="Sato N."/>
            <person name="Blanc-Mathieu R."/>
            <person name="Endo H."/>
            <person name="Kuwata A."/>
            <person name="Ogata H."/>
        </authorList>
    </citation>
    <scope>NUCLEOTIDE SEQUENCE [LARGE SCALE GENOMIC DNA]</scope>
</reference>
<gene>
    <name evidence="2" type="ORF">TrCOL_g11503</name>
</gene>
<organism evidence="2 3">
    <name type="scientific">Triparma columacea</name>
    <dbReference type="NCBI Taxonomy" id="722753"/>
    <lineage>
        <taxon>Eukaryota</taxon>
        <taxon>Sar</taxon>
        <taxon>Stramenopiles</taxon>
        <taxon>Ochrophyta</taxon>
        <taxon>Bolidophyceae</taxon>
        <taxon>Parmales</taxon>
        <taxon>Triparmaceae</taxon>
        <taxon>Triparma</taxon>
    </lineage>
</organism>
<dbReference type="SUPFAM" id="SSF53474">
    <property type="entry name" value="alpha/beta-Hydrolases"/>
    <property type="match status" value="1"/>
</dbReference>
<evidence type="ECO:0000313" key="2">
    <source>
        <dbReference type="EMBL" id="GMI38663.1"/>
    </source>
</evidence>
<proteinExistence type="predicted"/>
<dbReference type="AlphaFoldDB" id="A0A9W7GA21"/>
<accession>A0A9W7GA21</accession>
<evidence type="ECO:0000313" key="3">
    <source>
        <dbReference type="Proteomes" id="UP001165065"/>
    </source>
</evidence>